<keyword evidence="9" id="KW-1185">Reference proteome</keyword>
<dbReference type="GO" id="GO:0003723">
    <property type="term" value="F:RNA binding"/>
    <property type="evidence" value="ECO:0007669"/>
    <property type="project" value="InterPro"/>
</dbReference>
<evidence type="ECO:0000256" key="6">
    <source>
        <dbReference type="ARBA" id="ARBA00079393"/>
    </source>
</evidence>
<dbReference type="Gene3D" id="3.30.70.3190">
    <property type="match status" value="1"/>
</dbReference>
<evidence type="ECO:0000313" key="9">
    <source>
        <dbReference type="Proteomes" id="UP000887565"/>
    </source>
</evidence>
<evidence type="ECO:0000313" key="10">
    <source>
        <dbReference type="WBParaSite" id="nRc.2.0.1.t02051-RA"/>
    </source>
</evidence>
<name>A0A915HKG2_ROMCU</name>
<dbReference type="FunFam" id="3.30.70.2510:FF:000001">
    <property type="entry name" value="tRNA pseudouridine synthase Pus10"/>
    <property type="match status" value="1"/>
</dbReference>
<dbReference type="PANTHER" id="PTHR21568:SF0">
    <property type="entry name" value="TRNA PSEUDOURIDINE SYNTHASE PUS10"/>
    <property type="match status" value="1"/>
</dbReference>
<dbReference type="SUPFAM" id="SSF55120">
    <property type="entry name" value="Pseudouridine synthase"/>
    <property type="match status" value="1"/>
</dbReference>
<dbReference type="GO" id="GO:0031119">
    <property type="term" value="P:tRNA pseudouridine synthesis"/>
    <property type="evidence" value="ECO:0007669"/>
    <property type="project" value="TreeGrafter"/>
</dbReference>
<keyword evidence="4" id="KW-0413">Isomerase</keyword>
<dbReference type="Pfam" id="PF21238">
    <property type="entry name" value="Pus10_C"/>
    <property type="match status" value="1"/>
</dbReference>
<dbReference type="Proteomes" id="UP000887565">
    <property type="component" value="Unplaced"/>
</dbReference>
<evidence type="ECO:0000256" key="7">
    <source>
        <dbReference type="ARBA" id="ARBA00083669"/>
    </source>
</evidence>
<dbReference type="InterPro" id="IPR020103">
    <property type="entry name" value="PsdUridine_synth_cat_dom_sf"/>
</dbReference>
<evidence type="ECO:0000259" key="8">
    <source>
        <dbReference type="Pfam" id="PF21238"/>
    </source>
</evidence>
<evidence type="ECO:0000256" key="4">
    <source>
        <dbReference type="ARBA" id="ARBA00023235"/>
    </source>
</evidence>
<evidence type="ECO:0000256" key="2">
    <source>
        <dbReference type="ARBA" id="ARBA00012787"/>
    </source>
</evidence>
<dbReference type="PANTHER" id="PTHR21568">
    <property type="entry name" value="TRNA PSEUDOURIDINE SYNTHASE PUS10"/>
    <property type="match status" value="1"/>
</dbReference>
<dbReference type="FunFam" id="3.30.70.3190:FF:000001">
    <property type="entry name" value="tRNA pseudouridine synthase Pus10"/>
    <property type="match status" value="1"/>
</dbReference>
<dbReference type="InterPro" id="IPR048741">
    <property type="entry name" value="Pus10-like_C"/>
</dbReference>
<evidence type="ECO:0000256" key="3">
    <source>
        <dbReference type="ARBA" id="ARBA00022694"/>
    </source>
</evidence>
<dbReference type="AlphaFoldDB" id="A0A915HKG2"/>
<evidence type="ECO:0000256" key="5">
    <source>
        <dbReference type="ARBA" id="ARBA00075270"/>
    </source>
</evidence>
<dbReference type="EC" id="5.4.99.25" evidence="2"/>
<feature type="domain" description="Pus10-like C-terminal" evidence="8">
    <location>
        <begin position="2"/>
        <end position="230"/>
    </location>
</feature>
<protein>
    <recommendedName>
        <fullName evidence="2">tRNA pseudouridine(55) synthase</fullName>
        <ecNumber evidence="2">5.4.99.25</ecNumber>
    </recommendedName>
    <alternativeName>
        <fullName evidence="7">tRNA pseudouridine 55 synthase</fullName>
    </alternativeName>
    <alternativeName>
        <fullName evidence="5">tRNA pseudouridylate synthase</fullName>
    </alternativeName>
    <alternativeName>
        <fullName evidence="6">tRNA-uridine isomerase</fullName>
    </alternativeName>
</protein>
<dbReference type="GO" id="GO:0160148">
    <property type="term" value="F:tRNA pseudouridine(55) synthase activity"/>
    <property type="evidence" value="ECO:0007669"/>
    <property type="project" value="UniProtKB-EC"/>
</dbReference>
<sequence>MKFSRYVHQTPWVIDGEKRSKNSVQEIINQHFSTDILCDETKFTASGREDADVRMLGNGRPFALQFLNPRRKLDLNLNDYVSKINFANQDVRVDRLKVVSQKDFDVLNKSEDSKIKNYVALCYSCHGKFGSEFKLPEMKFLSKIEFPLEITQKTPIRVLHRRPLIDRKRKIYRMDIFPVDDVHFQLRIATEAGTYIKEFVHGDFGRTRPSLGDLLGYKVDILELDVEKVDFDWP</sequence>
<reference evidence="10" key="1">
    <citation type="submission" date="2022-11" db="UniProtKB">
        <authorList>
            <consortium name="WormBaseParasite"/>
        </authorList>
    </citation>
    <scope>IDENTIFICATION</scope>
</reference>
<evidence type="ECO:0000256" key="1">
    <source>
        <dbReference type="ARBA" id="ARBA00009652"/>
    </source>
</evidence>
<dbReference type="WBParaSite" id="nRc.2.0.1.t02051-RA">
    <property type="protein sequence ID" value="nRc.2.0.1.t02051-RA"/>
    <property type="gene ID" value="nRc.2.0.1.g02051"/>
</dbReference>
<dbReference type="OMA" id="ICRIENP"/>
<dbReference type="Gene3D" id="3.30.70.2510">
    <property type="match status" value="1"/>
</dbReference>
<keyword evidence="3" id="KW-0819">tRNA processing</keyword>
<comment type="similarity">
    <text evidence="1">Belongs to the pseudouridine synthase Pus10 family.</text>
</comment>
<organism evidence="9 10">
    <name type="scientific">Romanomermis culicivorax</name>
    <name type="common">Nematode worm</name>
    <dbReference type="NCBI Taxonomy" id="13658"/>
    <lineage>
        <taxon>Eukaryota</taxon>
        <taxon>Metazoa</taxon>
        <taxon>Ecdysozoa</taxon>
        <taxon>Nematoda</taxon>
        <taxon>Enoplea</taxon>
        <taxon>Dorylaimia</taxon>
        <taxon>Mermithida</taxon>
        <taxon>Mermithoidea</taxon>
        <taxon>Mermithidae</taxon>
        <taxon>Romanomermis</taxon>
    </lineage>
</organism>
<proteinExistence type="inferred from homology"/>
<accession>A0A915HKG2</accession>
<dbReference type="InterPro" id="IPR039894">
    <property type="entry name" value="Pus10-like"/>
</dbReference>